<evidence type="ECO:0000313" key="2">
    <source>
        <dbReference type="Proteomes" id="UP000030003"/>
    </source>
</evidence>
<dbReference type="AlphaFoldDB" id="A0A0A0M9A3"/>
<dbReference type="STRING" id="1385515.GCA_000423325_00101"/>
<evidence type="ECO:0008006" key="3">
    <source>
        <dbReference type="Google" id="ProtNLM"/>
    </source>
</evidence>
<proteinExistence type="predicted"/>
<name>A0A0A0M9A3_9GAMM</name>
<dbReference type="InterPro" id="IPR005358">
    <property type="entry name" value="Puta_zinc/iron-chelating_dom"/>
</dbReference>
<evidence type="ECO:0000313" key="1">
    <source>
        <dbReference type="EMBL" id="KGO99623.1"/>
    </source>
</evidence>
<keyword evidence="2" id="KW-1185">Reference proteome</keyword>
<protein>
    <recommendedName>
        <fullName evidence="3">Fe-S oxidoreductase</fullName>
    </recommendedName>
</protein>
<reference evidence="1 2" key="1">
    <citation type="submission" date="2013-08" db="EMBL/GenBank/DDBJ databases">
        <title>Genomic analysis of Lysobacter defluvii.</title>
        <authorList>
            <person name="Wang Q."/>
            <person name="Wang G."/>
        </authorList>
    </citation>
    <scope>NUCLEOTIDE SEQUENCE [LARGE SCALE GENOMIC DNA]</scope>
    <source>
        <strain evidence="1 2">IMMIB APB-9</strain>
    </source>
</reference>
<dbReference type="EMBL" id="AVBH01000008">
    <property type="protein sequence ID" value="KGO99623.1"/>
    <property type="molecule type" value="Genomic_DNA"/>
</dbReference>
<dbReference type="OrthoDB" id="71604at2"/>
<organism evidence="1 2">
    <name type="scientific">Lysobacter defluvii IMMIB APB-9 = DSM 18482</name>
    <dbReference type="NCBI Taxonomy" id="1385515"/>
    <lineage>
        <taxon>Bacteria</taxon>
        <taxon>Pseudomonadati</taxon>
        <taxon>Pseudomonadota</taxon>
        <taxon>Gammaproteobacteria</taxon>
        <taxon>Lysobacterales</taxon>
        <taxon>Lysobacteraceae</taxon>
        <taxon>Novilysobacter</taxon>
    </lineage>
</organism>
<accession>A0A0A0M9A3</accession>
<gene>
    <name evidence="1" type="ORF">N791_02735</name>
</gene>
<sequence length="109" mass="11799">MAGIDTNDTSTPEPHCAACDAVCCRMTVVLQEGDDVAEHLTDYSAAGQQVMARDEFGWCVAVDPAGGGCSIYSSRPDVCRRFRMGGPYCIAIREDYSCRNARGIPLEML</sequence>
<dbReference type="RefSeq" id="WP_052106510.1">
    <property type="nucleotide sequence ID" value="NZ_AUHT01000004.1"/>
</dbReference>
<dbReference type="Pfam" id="PF03692">
    <property type="entry name" value="CxxCxxCC"/>
    <property type="match status" value="1"/>
</dbReference>
<dbReference type="eggNOG" id="COG0727">
    <property type="taxonomic scope" value="Bacteria"/>
</dbReference>
<dbReference type="Proteomes" id="UP000030003">
    <property type="component" value="Unassembled WGS sequence"/>
</dbReference>
<comment type="caution">
    <text evidence="1">The sequence shown here is derived from an EMBL/GenBank/DDBJ whole genome shotgun (WGS) entry which is preliminary data.</text>
</comment>